<evidence type="ECO:0000256" key="3">
    <source>
        <dbReference type="ARBA" id="ARBA00012824"/>
    </source>
</evidence>
<dbReference type="InterPro" id="IPR004561">
    <property type="entry name" value="IsoChor_synthase"/>
</dbReference>
<proteinExistence type="inferred from homology"/>
<name>M0MPW4_9EURY</name>
<dbReference type="OrthoDB" id="195185at2157"/>
<dbReference type="PANTHER" id="PTHR42839:SF2">
    <property type="entry name" value="ISOCHORISMATE SYNTHASE ENTC"/>
    <property type="match status" value="1"/>
</dbReference>
<dbReference type="Proteomes" id="UP000011669">
    <property type="component" value="Unassembled WGS sequence"/>
</dbReference>
<dbReference type="InParanoid" id="M0MPW4"/>
<dbReference type="NCBIfam" id="TIGR00543">
    <property type="entry name" value="isochor_syn"/>
    <property type="match status" value="1"/>
</dbReference>
<feature type="region of interest" description="Disordered" evidence="6">
    <location>
        <begin position="24"/>
        <end position="49"/>
    </location>
</feature>
<evidence type="ECO:0000256" key="2">
    <source>
        <dbReference type="ARBA" id="ARBA00005297"/>
    </source>
</evidence>
<dbReference type="SUPFAM" id="SSF56322">
    <property type="entry name" value="ADC synthase"/>
    <property type="match status" value="1"/>
</dbReference>
<dbReference type="InterPro" id="IPR005801">
    <property type="entry name" value="ADC_synthase"/>
</dbReference>
<dbReference type="EC" id="5.4.4.2" evidence="3"/>
<evidence type="ECO:0000256" key="1">
    <source>
        <dbReference type="ARBA" id="ARBA00000799"/>
    </source>
</evidence>
<dbReference type="AlphaFoldDB" id="M0MPW4"/>
<accession>M0MPW4</accession>
<evidence type="ECO:0000256" key="4">
    <source>
        <dbReference type="ARBA" id="ARBA00023235"/>
    </source>
</evidence>
<dbReference type="GO" id="GO:0000162">
    <property type="term" value="P:L-tryptophan biosynthetic process"/>
    <property type="evidence" value="ECO:0007669"/>
    <property type="project" value="UniProtKB-UniPathway"/>
</dbReference>
<reference evidence="8 9" key="1">
    <citation type="journal article" date="2014" name="PLoS Genet.">
        <title>Phylogenetically driven sequencing of extremely halophilic archaea reveals strategies for static and dynamic osmo-response.</title>
        <authorList>
            <person name="Becker E.A."/>
            <person name="Seitzer P.M."/>
            <person name="Tritt A."/>
            <person name="Larsen D."/>
            <person name="Krusor M."/>
            <person name="Yao A.I."/>
            <person name="Wu D."/>
            <person name="Madern D."/>
            <person name="Eisen J.A."/>
            <person name="Darling A.E."/>
            <person name="Facciotti M.T."/>
        </authorList>
    </citation>
    <scope>NUCLEOTIDE SEQUENCE [LARGE SCALE GENOMIC DNA]</scope>
    <source>
        <strain evidence="8 9">DSM 5350</strain>
    </source>
</reference>
<dbReference type="RefSeq" id="WP_006076120.1">
    <property type="nucleotide sequence ID" value="NZ_AOMD01000005.1"/>
</dbReference>
<dbReference type="EMBL" id="AOMD01000005">
    <property type="protein sequence ID" value="EMA47398.1"/>
    <property type="molecule type" value="Genomic_DNA"/>
</dbReference>
<dbReference type="UniPathway" id="UPA00035">
    <property type="reaction ID" value="UER00040"/>
</dbReference>
<feature type="region of interest" description="Disordered" evidence="6">
    <location>
        <begin position="197"/>
        <end position="217"/>
    </location>
</feature>
<gene>
    <name evidence="8" type="ORF">C449_01591</name>
</gene>
<evidence type="ECO:0000256" key="6">
    <source>
        <dbReference type="SAM" id="MobiDB-lite"/>
    </source>
</evidence>
<keyword evidence="4" id="KW-0413">Isomerase</keyword>
<protein>
    <recommendedName>
        <fullName evidence="3">isochorismate synthase</fullName>
        <ecNumber evidence="3">5.4.4.2</ecNumber>
    </recommendedName>
    <alternativeName>
        <fullName evidence="5">Isochorismate mutase</fullName>
    </alternativeName>
</protein>
<dbReference type="PANTHER" id="PTHR42839">
    <property type="entry name" value="ISOCHORISMATE SYNTHASE ENTC"/>
    <property type="match status" value="1"/>
</dbReference>
<dbReference type="Pfam" id="PF00425">
    <property type="entry name" value="Chorismate_bind"/>
    <property type="match status" value="1"/>
</dbReference>
<organism evidence="8 9">
    <name type="scientific">Halococcus saccharolyticus DSM 5350</name>
    <dbReference type="NCBI Taxonomy" id="1227455"/>
    <lineage>
        <taxon>Archaea</taxon>
        <taxon>Methanobacteriati</taxon>
        <taxon>Methanobacteriota</taxon>
        <taxon>Stenosarchaea group</taxon>
        <taxon>Halobacteria</taxon>
        <taxon>Halobacteriales</taxon>
        <taxon>Halococcaceae</taxon>
        <taxon>Halococcus</taxon>
    </lineage>
</organism>
<sequence length="482" mass="51739">MLTFVAVRSIRDEVTKTGRERWKDTLKGLPPERPVMEQAGNESRPTNVAGGRLVSRTREVSDLSFSAFLASQSAPRVSWATPDGFELVGGDAAATLTATGPDRFDILREDAAALFADSDTDGPPAARPRAIGGLAFDPSHEPAPPWTGFPGALFVVPRIQLTRADDRTWLTVTAAGPDVDPATVTADLDAAHDAITDLPMMRPSGGGPGVTATRRTASKDEWTDGVAAVVERIRAGDLQKVVLATALDVDLASPIDVPGTLERLRRTYPECYRFLVQPTADAGFFGPPPERLVKITGQAVETEALAGSVARGDTPEADADLARSLRTSEKLRHEQALVVDAIRERLAPLGRVEVGERDVRKFANIQHLRTPISATLDDDTHVLDVVEALHPTPAVGGLPPESAREVIHGTEPFDRGWYAAPMGWFDAAGDGEFAVGIRSAVAGGRHARLYAGNGIVADSDPDEEWEELGPKFRPVLDELERE</sequence>
<feature type="domain" description="Chorismate-utilising enzyme C-terminal" evidence="7">
    <location>
        <begin position="219"/>
        <end position="470"/>
    </location>
</feature>
<evidence type="ECO:0000259" key="7">
    <source>
        <dbReference type="Pfam" id="PF00425"/>
    </source>
</evidence>
<dbReference type="GO" id="GO:0008909">
    <property type="term" value="F:isochorismate synthase activity"/>
    <property type="evidence" value="ECO:0007669"/>
    <property type="project" value="UniProtKB-EC"/>
</dbReference>
<evidence type="ECO:0000313" key="8">
    <source>
        <dbReference type="EMBL" id="EMA47398.1"/>
    </source>
</evidence>
<comment type="similarity">
    <text evidence="2">Belongs to the isochorismate synthase family.</text>
</comment>
<keyword evidence="9" id="KW-1185">Reference proteome</keyword>
<dbReference type="PATRIC" id="fig|1227455.4.peg.330"/>
<comment type="caution">
    <text evidence="8">The sequence shown here is derived from an EMBL/GenBank/DDBJ whole genome shotgun (WGS) entry which is preliminary data.</text>
</comment>
<comment type="catalytic activity">
    <reaction evidence="1">
        <text>chorismate = isochorismate</text>
        <dbReference type="Rhea" id="RHEA:18985"/>
        <dbReference type="ChEBI" id="CHEBI:29748"/>
        <dbReference type="ChEBI" id="CHEBI:29780"/>
        <dbReference type="EC" id="5.4.4.2"/>
    </reaction>
</comment>
<dbReference type="STRING" id="1227455.C449_01591"/>
<dbReference type="InterPro" id="IPR015890">
    <property type="entry name" value="Chorismate_C"/>
</dbReference>
<evidence type="ECO:0000256" key="5">
    <source>
        <dbReference type="ARBA" id="ARBA00041564"/>
    </source>
</evidence>
<evidence type="ECO:0000313" key="9">
    <source>
        <dbReference type="Proteomes" id="UP000011669"/>
    </source>
</evidence>
<dbReference type="Gene3D" id="3.60.120.10">
    <property type="entry name" value="Anthranilate synthase"/>
    <property type="match status" value="1"/>
</dbReference>